<dbReference type="AlphaFoldDB" id="A0A3S5AN03"/>
<protein>
    <submittedName>
        <fullName evidence="1">Uncharacterized protein</fullName>
    </submittedName>
</protein>
<evidence type="ECO:0000313" key="2">
    <source>
        <dbReference type="Proteomes" id="UP000784294"/>
    </source>
</evidence>
<sequence>MSYKEAQSNIYALPYEKGPSGVSGGVELSGVRLKILSRSRPGTLVVTARVEASKCDTLAASYGLGPRLDFMRELNGPCYPQDVISAVVPRQAYLLN</sequence>
<dbReference type="EMBL" id="CAAALY010066511">
    <property type="protein sequence ID" value="VEL24212.1"/>
    <property type="molecule type" value="Genomic_DNA"/>
</dbReference>
<gene>
    <name evidence="1" type="ORF">PXEA_LOCUS17652</name>
</gene>
<comment type="caution">
    <text evidence="1">The sequence shown here is derived from an EMBL/GenBank/DDBJ whole genome shotgun (WGS) entry which is preliminary data.</text>
</comment>
<dbReference type="Proteomes" id="UP000784294">
    <property type="component" value="Unassembled WGS sequence"/>
</dbReference>
<reference evidence="1" key="1">
    <citation type="submission" date="2018-11" db="EMBL/GenBank/DDBJ databases">
        <authorList>
            <consortium name="Pathogen Informatics"/>
        </authorList>
    </citation>
    <scope>NUCLEOTIDE SEQUENCE</scope>
</reference>
<name>A0A3S5AN03_9PLAT</name>
<keyword evidence="2" id="KW-1185">Reference proteome</keyword>
<evidence type="ECO:0000313" key="1">
    <source>
        <dbReference type="EMBL" id="VEL24212.1"/>
    </source>
</evidence>
<organism evidence="1 2">
    <name type="scientific">Protopolystoma xenopodis</name>
    <dbReference type="NCBI Taxonomy" id="117903"/>
    <lineage>
        <taxon>Eukaryota</taxon>
        <taxon>Metazoa</taxon>
        <taxon>Spiralia</taxon>
        <taxon>Lophotrochozoa</taxon>
        <taxon>Platyhelminthes</taxon>
        <taxon>Monogenea</taxon>
        <taxon>Polyopisthocotylea</taxon>
        <taxon>Polystomatidea</taxon>
        <taxon>Polystomatidae</taxon>
        <taxon>Protopolystoma</taxon>
    </lineage>
</organism>
<accession>A0A3S5AN03</accession>
<proteinExistence type="predicted"/>